<dbReference type="EMBL" id="PKQE01000002">
    <property type="protein sequence ID" value="PLC42790.1"/>
    <property type="molecule type" value="Genomic_DNA"/>
</dbReference>
<evidence type="ECO:0000256" key="1">
    <source>
        <dbReference type="ARBA" id="ARBA00022670"/>
    </source>
</evidence>
<keyword evidence="2" id="KW-0479">Metal-binding</keyword>
<proteinExistence type="predicted"/>
<dbReference type="OrthoDB" id="9761532at2"/>
<evidence type="ECO:0000313" key="6">
    <source>
        <dbReference type="Proteomes" id="UP000234456"/>
    </source>
</evidence>
<dbReference type="Gene3D" id="3.30.70.360">
    <property type="match status" value="1"/>
</dbReference>
<evidence type="ECO:0000256" key="2">
    <source>
        <dbReference type="ARBA" id="ARBA00022723"/>
    </source>
</evidence>
<feature type="domain" description="Peptidase M20 dimerisation" evidence="4">
    <location>
        <begin position="271"/>
        <end position="424"/>
    </location>
</feature>
<gene>
    <name evidence="5" type="ORF">C0Q88_12715</name>
</gene>
<sequence>MVKKVRYAQTHPELFDQRSVLMSLQQAARPSAVPRACHRLLALVPTLMLGTAGLACAAELSSADAERHAQATYREYFELLSLPNDAIVPEDVRKNADWLEQAFRKRGFTTQQLANNGKPMLYAELPNPDAARKTVLFYMHLDGQPVIPAQWVQKSPWTPVLKHKTAQGNWEEIDSAQLFSGPLDPEWRVFGRSSADDKGPIMMMLAAIDALKANGAQPAVNVKIILDSEEEKGSPSISKVMQANRGLLRCDAIVIHDGPMHASNLPTLVFGNRGAAEARLTVYGAKVPLHSGHYGNYARNPAQQLANLLASMKNDAGRVTVPGYYDHVKISAADRKIMAAVPDDQAALNKRLGIAHADKVGANYQEAMQYPSLNVRGMASAAVGDKVANIVPDKAVAELDLRTTPDSTAGYLGKLIEQHIERQGYHLVKNAPTDEERSRYDKLATFTYQSEGADAAGSPIDSAVGTWAYKSLTDTFGANPAPVRIRMMGGTVPTAEIVGVLQVPFAIIPLVNADNNQHAANENLRMGNYVSGVRTLYGLLTHPL</sequence>
<dbReference type="Proteomes" id="UP000234456">
    <property type="component" value="Unassembled WGS sequence"/>
</dbReference>
<name>A0A2N4TSU3_RALPI</name>
<evidence type="ECO:0000256" key="3">
    <source>
        <dbReference type="ARBA" id="ARBA00022801"/>
    </source>
</evidence>
<keyword evidence="1" id="KW-0645">Protease</keyword>
<dbReference type="InterPro" id="IPR051458">
    <property type="entry name" value="Cyt/Met_Dipeptidase"/>
</dbReference>
<protein>
    <submittedName>
        <fullName evidence="5">Acetylornithine deacetylase</fullName>
    </submittedName>
</protein>
<reference evidence="5 6" key="1">
    <citation type="submission" date="2017-12" db="EMBL/GenBank/DDBJ databases">
        <title>Draft genome sequence of Ralstonia pickettii 52.</title>
        <authorList>
            <person name="Zheng B."/>
        </authorList>
    </citation>
    <scope>NUCLEOTIDE SEQUENCE [LARGE SCALE GENOMIC DNA]</scope>
    <source>
        <strain evidence="5 6">52</strain>
    </source>
</reference>
<dbReference type="InterPro" id="IPR011650">
    <property type="entry name" value="Peptidase_M20_dimer"/>
</dbReference>
<evidence type="ECO:0000259" key="4">
    <source>
        <dbReference type="Pfam" id="PF07687"/>
    </source>
</evidence>
<dbReference type="Gene3D" id="3.40.630.10">
    <property type="entry name" value="Zn peptidases"/>
    <property type="match status" value="1"/>
</dbReference>
<keyword evidence="3" id="KW-0378">Hydrolase</keyword>
<dbReference type="PANTHER" id="PTHR43270">
    <property type="entry name" value="BETA-ALA-HIS DIPEPTIDASE"/>
    <property type="match status" value="1"/>
</dbReference>
<dbReference type="GO" id="GO:0008233">
    <property type="term" value="F:peptidase activity"/>
    <property type="evidence" value="ECO:0007669"/>
    <property type="project" value="UniProtKB-KW"/>
</dbReference>
<dbReference type="GO" id="GO:0006508">
    <property type="term" value="P:proteolysis"/>
    <property type="evidence" value="ECO:0007669"/>
    <property type="project" value="UniProtKB-KW"/>
</dbReference>
<comment type="caution">
    <text evidence="5">The sequence shown here is derived from an EMBL/GenBank/DDBJ whole genome shotgun (WGS) entry which is preliminary data.</text>
</comment>
<organism evidence="5 6">
    <name type="scientific">Ralstonia pickettii</name>
    <name type="common">Burkholderia pickettii</name>
    <dbReference type="NCBI Taxonomy" id="329"/>
    <lineage>
        <taxon>Bacteria</taxon>
        <taxon>Pseudomonadati</taxon>
        <taxon>Pseudomonadota</taxon>
        <taxon>Betaproteobacteria</taxon>
        <taxon>Burkholderiales</taxon>
        <taxon>Burkholderiaceae</taxon>
        <taxon>Ralstonia</taxon>
    </lineage>
</organism>
<dbReference type="AlphaFoldDB" id="A0A2N4TSU3"/>
<evidence type="ECO:0000313" key="5">
    <source>
        <dbReference type="EMBL" id="PLC42790.1"/>
    </source>
</evidence>
<accession>A0A2N4TSU3</accession>
<dbReference type="PANTHER" id="PTHR43270:SF12">
    <property type="entry name" value="SUCCINYL-DIAMINOPIMELATE DESUCCINYLASE"/>
    <property type="match status" value="1"/>
</dbReference>
<dbReference type="GO" id="GO:0046872">
    <property type="term" value="F:metal ion binding"/>
    <property type="evidence" value="ECO:0007669"/>
    <property type="project" value="UniProtKB-KW"/>
</dbReference>
<dbReference type="Pfam" id="PF01546">
    <property type="entry name" value="Peptidase_M20"/>
    <property type="match status" value="1"/>
</dbReference>
<dbReference type="SUPFAM" id="SSF53187">
    <property type="entry name" value="Zn-dependent exopeptidases"/>
    <property type="match status" value="1"/>
</dbReference>
<dbReference type="Pfam" id="PF07687">
    <property type="entry name" value="M20_dimer"/>
    <property type="match status" value="1"/>
</dbReference>
<dbReference type="InterPro" id="IPR002933">
    <property type="entry name" value="Peptidase_M20"/>
</dbReference>